<dbReference type="PANTHER" id="PTHR46397">
    <property type="entry name" value="NUCLEAR HORMONE RECEPTOR FAMILY-RELATED"/>
    <property type="match status" value="1"/>
</dbReference>
<evidence type="ECO:0000313" key="14">
    <source>
        <dbReference type="Proteomes" id="UP000024635"/>
    </source>
</evidence>
<dbReference type="PANTHER" id="PTHR46397:SF5">
    <property type="entry name" value="NUCLEAR HORMONE RECEPTOR FAMILY MEMBER NHR-20"/>
    <property type="match status" value="1"/>
</dbReference>
<protein>
    <recommendedName>
        <fullName evidence="15">Zinc finger, C4 type</fullName>
    </recommendedName>
</protein>
<dbReference type="Pfam" id="PF00104">
    <property type="entry name" value="Hormone_recep"/>
    <property type="match status" value="1"/>
</dbReference>
<dbReference type="GO" id="GO:0003700">
    <property type="term" value="F:DNA-binding transcription factor activity"/>
    <property type="evidence" value="ECO:0007669"/>
    <property type="project" value="InterPro"/>
</dbReference>
<keyword evidence="7 10" id="KW-0804">Transcription</keyword>
<feature type="domain" description="NR LBD" evidence="12">
    <location>
        <begin position="175"/>
        <end position="465"/>
    </location>
</feature>
<dbReference type="SUPFAM" id="SSF57716">
    <property type="entry name" value="Glucocorticoid receptor-like (DNA-binding domain)"/>
    <property type="match status" value="1"/>
</dbReference>
<keyword evidence="9 10" id="KW-0539">Nucleus</keyword>
<comment type="similarity">
    <text evidence="1 10">Belongs to the nuclear hormone receptor family.</text>
</comment>
<feature type="domain" description="Nuclear receptor" evidence="11">
    <location>
        <begin position="34"/>
        <end position="110"/>
    </location>
</feature>
<dbReference type="GO" id="GO:0043565">
    <property type="term" value="F:sequence-specific DNA binding"/>
    <property type="evidence" value="ECO:0007669"/>
    <property type="project" value="InterPro"/>
</dbReference>
<evidence type="ECO:0000256" key="3">
    <source>
        <dbReference type="ARBA" id="ARBA00022771"/>
    </source>
</evidence>
<dbReference type="OrthoDB" id="5793246at2759"/>
<sequence length="465" mass="54330">MNSVVFIIQALDAPDNRFHFQAVSYSFVHLMISRNVCEICESPTARSVHFGARSCKACAAFFRRTVALNVVYECKEPQPCTIHYERRMSCKKCRYDKCIAARMSRELVRSTRGTEKTTRNSRESETRYEVTKLDPTEFTECATTSDSPSQDRNTEVPRIPIAADLEREGRRRVIDHYQRIEAYLNNRRRIMYTDAKMISVFTTMCECPYEKRHLKPLNYKEYAGNKRSDFIMLYDYAISVMQFDELEPPDKHILYRYVCGVDALLNSAYFTSRISFEDKWMVLNTCEYICVDPMPMTGDEPWAQHLFANSEDQAKYKSIVPQKVALWHSLIVPFHQLQLEFDEFCVLKALILWHISHYKLGESGRRICKTQRNLLINCLHDLAQERSRSPEEWVGNLILFISCVFVSALLKLTYFPLDFSFSQPANSFIASFQQQMCELVNSLVMITFFDIVEYDAVVKEFFGFD</sequence>
<dbReference type="PROSITE" id="PS51843">
    <property type="entry name" value="NR_LBD"/>
    <property type="match status" value="1"/>
</dbReference>
<dbReference type="SUPFAM" id="SSF48508">
    <property type="entry name" value="Nuclear receptor ligand-binding domain"/>
    <property type="match status" value="1"/>
</dbReference>
<dbReference type="Gene3D" id="3.30.50.10">
    <property type="entry name" value="Erythroid Transcription Factor GATA-1, subunit A"/>
    <property type="match status" value="1"/>
</dbReference>
<accession>A0A016S0S1</accession>
<evidence type="ECO:0000256" key="7">
    <source>
        <dbReference type="ARBA" id="ARBA00023163"/>
    </source>
</evidence>
<evidence type="ECO:0000256" key="2">
    <source>
        <dbReference type="ARBA" id="ARBA00022723"/>
    </source>
</evidence>
<evidence type="ECO:0000256" key="1">
    <source>
        <dbReference type="ARBA" id="ARBA00005993"/>
    </source>
</evidence>
<gene>
    <name evidence="13" type="primary">Acey_s0327.g2586</name>
    <name evidence="13" type="synonym">Acey-nhr-11</name>
    <name evidence="13" type="ORF">Y032_0327g2586</name>
</gene>
<evidence type="ECO:0008006" key="15">
    <source>
        <dbReference type="Google" id="ProtNLM"/>
    </source>
</evidence>
<dbReference type="GO" id="GO:0008270">
    <property type="term" value="F:zinc ion binding"/>
    <property type="evidence" value="ECO:0007669"/>
    <property type="project" value="UniProtKB-KW"/>
</dbReference>
<dbReference type="InterPro" id="IPR001628">
    <property type="entry name" value="Znf_hrmn_rcpt"/>
</dbReference>
<keyword evidence="14" id="KW-1185">Reference proteome</keyword>
<reference evidence="14" key="1">
    <citation type="journal article" date="2015" name="Nat. Genet.">
        <title>The genome and transcriptome of the zoonotic hookworm Ancylostoma ceylanicum identify infection-specific gene families.</title>
        <authorList>
            <person name="Schwarz E.M."/>
            <person name="Hu Y."/>
            <person name="Antoshechkin I."/>
            <person name="Miller M.M."/>
            <person name="Sternberg P.W."/>
            <person name="Aroian R.V."/>
        </authorList>
    </citation>
    <scope>NUCLEOTIDE SEQUENCE</scope>
    <source>
        <strain evidence="14">HY135</strain>
    </source>
</reference>
<dbReference type="PROSITE" id="PS51030">
    <property type="entry name" value="NUCLEAR_REC_DBD_2"/>
    <property type="match status" value="1"/>
</dbReference>
<dbReference type="GO" id="GO:0005634">
    <property type="term" value="C:nucleus"/>
    <property type="evidence" value="ECO:0007669"/>
    <property type="project" value="UniProtKB-SubCell"/>
</dbReference>
<organism evidence="13 14">
    <name type="scientific">Ancylostoma ceylanicum</name>
    <dbReference type="NCBI Taxonomy" id="53326"/>
    <lineage>
        <taxon>Eukaryota</taxon>
        <taxon>Metazoa</taxon>
        <taxon>Ecdysozoa</taxon>
        <taxon>Nematoda</taxon>
        <taxon>Chromadorea</taxon>
        <taxon>Rhabditida</taxon>
        <taxon>Rhabditina</taxon>
        <taxon>Rhabditomorpha</taxon>
        <taxon>Strongyloidea</taxon>
        <taxon>Ancylostomatidae</taxon>
        <taxon>Ancylostomatinae</taxon>
        <taxon>Ancylostoma</taxon>
    </lineage>
</organism>
<dbReference type="Proteomes" id="UP000024635">
    <property type="component" value="Unassembled WGS sequence"/>
</dbReference>
<keyword evidence="8 10" id="KW-0675">Receptor</keyword>
<evidence type="ECO:0000256" key="5">
    <source>
        <dbReference type="ARBA" id="ARBA00023015"/>
    </source>
</evidence>
<evidence type="ECO:0000313" key="13">
    <source>
        <dbReference type="EMBL" id="EYB83864.1"/>
    </source>
</evidence>
<keyword evidence="4 10" id="KW-0862">Zinc</keyword>
<evidence type="ECO:0000256" key="8">
    <source>
        <dbReference type="ARBA" id="ARBA00023170"/>
    </source>
</evidence>
<dbReference type="Pfam" id="PF00105">
    <property type="entry name" value="zf-C4"/>
    <property type="match status" value="1"/>
</dbReference>
<keyword evidence="2 10" id="KW-0479">Metal-binding</keyword>
<evidence type="ECO:0000256" key="9">
    <source>
        <dbReference type="ARBA" id="ARBA00023242"/>
    </source>
</evidence>
<comment type="caution">
    <text evidence="13">The sequence shown here is derived from an EMBL/GenBank/DDBJ whole genome shotgun (WGS) entry which is preliminary data.</text>
</comment>
<dbReference type="PROSITE" id="PS00031">
    <property type="entry name" value="NUCLEAR_REC_DBD_1"/>
    <property type="match status" value="1"/>
</dbReference>
<evidence type="ECO:0000256" key="10">
    <source>
        <dbReference type="RuleBase" id="RU004334"/>
    </source>
</evidence>
<dbReference type="SMART" id="SM00399">
    <property type="entry name" value="ZnF_C4"/>
    <property type="match status" value="1"/>
</dbReference>
<evidence type="ECO:0000256" key="4">
    <source>
        <dbReference type="ARBA" id="ARBA00022833"/>
    </source>
</evidence>
<dbReference type="AlphaFoldDB" id="A0A016S0S1"/>
<comment type="subcellular location">
    <subcellularLocation>
        <location evidence="10">Nucleus</location>
    </subcellularLocation>
</comment>
<keyword evidence="3 10" id="KW-0863">Zinc-finger</keyword>
<dbReference type="InterPro" id="IPR013088">
    <property type="entry name" value="Znf_NHR/GATA"/>
</dbReference>
<evidence type="ECO:0000256" key="6">
    <source>
        <dbReference type="ARBA" id="ARBA00023125"/>
    </source>
</evidence>
<dbReference type="InterPro" id="IPR035500">
    <property type="entry name" value="NHR-like_dom_sf"/>
</dbReference>
<keyword evidence="6 10" id="KW-0238">DNA-binding</keyword>
<proteinExistence type="inferred from homology"/>
<dbReference type="InterPro" id="IPR000536">
    <property type="entry name" value="Nucl_hrmn_rcpt_lig-bd"/>
</dbReference>
<dbReference type="EMBL" id="JARK01001663">
    <property type="protein sequence ID" value="EYB83864.1"/>
    <property type="molecule type" value="Genomic_DNA"/>
</dbReference>
<dbReference type="STRING" id="53326.A0A016S0S1"/>
<evidence type="ECO:0000259" key="11">
    <source>
        <dbReference type="PROSITE" id="PS51030"/>
    </source>
</evidence>
<name>A0A016S0S1_9BILA</name>
<dbReference type="SMART" id="SM00430">
    <property type="entry name" value="HOLI"/>
    <property type="match status" value="1"/>
</dbReference>
<keyword evidence="5 10" id="KW-0805">Transcription regulation</keyword>
<dbReference type="Gene3D" id="1.10.565.10">
    <property type="entry name" value="Retinoid X Receptor"/>
    <property type="match status" value="1"/>
</dbReference>
<evidence type="ECO:0000259" key="12">
    <source>
        <dbReference type="PROSITE" id="PS51843"/>
    </source>
</evidence>